<proteinExistence type="predicted"/>
<organism evidence="1">
    <name type="scientific">viral metagenome</name>
    <dbReference type="NCBI Taxonomy" id="1070528"/>
    <lineage>
        <taxon>unclassified sequences</taxon>
        <taxon>metagenomes</taxon>
        <taxon>organismal metagenomes</taxon>
    </lineage>
</organism>
<protein>
    <submittedName>
        <fullName evidence="1">Uncharacterized protein</fullName>
    </submittedName>
</protein>
<accession>A0A6C0ET04</accession>
<name>A0A6C0ET04_9ZZZZ</name>
<reference evidence="1" key="1">
    <citation type="journal article" date="2020" name="Nature">
        <title>Giant virus diversity and host interactions through global metagenomics.</title>
        <authorList>
            <person name="Schulz F."/>
            <person name="Roux S."/>
            <person name="Paez-Espino D."/>
            <person name="Jungbluth S."/>
            <person name="Walsh D.A."/>
            <person name="Denef V.J."/>
            <person name="McMahon K.D."/>
            <person name="Konstantinidis K.T."/>
            <person name="Eloe-Fadrosh E.A."/>
            <person name="Kyrpides N.C."/>
            <person name="Woyke T."/>
        </authorList>
    </citation>
    <scope>NUCLEOTIDE SEQUENCE</scope>
    <source>
        <strain evidence="1">GVMAG-M-3300009149-34</strain>
    </source>
</reference>
<sequence length="52" mass="5401">MPCTACGKTGATNVAKPNTMILGSIRTVSTVQIPRVLISKQPAGGRAFMLGR</sequence>
<dbReference type="AlphaFoldDB" id="A0A6C0ET04"/>
<evidence type="ECO:0000313" key="1">
    <source>
        <dbReference type="EMBL" id="QHT30415.1"/>
    </source>
</evidence>
<dbReference type="EMBL" id="MN738898">
    <property type="protein sequence ID" value="QHT30415.1"/>
    <property type="molecule type" value="Genomic_DNA"/>
</dbReference>